<keyword evidence="4" id="KW-0067">ATP-binding</keyword>
<evidence type="ECO:0000313" key="9">
    <source>
        <dbReference type="Proteomes" id="UP000606921"/>
    </source>
</evidence>
<dbReference type="Gene3D" id="3.60.40.10">
    <property type="entry name" value="PPM-type phosphatase domain"/>
    <property type="match status" value="1"/>
</dbReference>
<dbReference type="InterPro" id="IPR011009">
    <property type="entry name" value="Kinase-like_dom_sf"/>
</dbReference>
<dbReference type="InterPro" id="IPR000719">
    <property type="entry name" value="Prot_kinase_dom"/>
</dbReference>
<dbReference type="Pfam" id="PF13672">
    <property type="entry name" value="PP2C_2"/>
    <property type="match status" value="1"/>
</dbReference>
<dbReference type="PROSITE" id="PS50011">
    <property type="entry name" value="PROTEIN_KINASE_DOM"/>
    <property type="match status" value="1"/>
</dbReference>
<dbReference type="PANTHER" id="PTHR43289:SF6">
    <property type="entry name" value="SERINE_THREONINE-PROTEIN KINASE NEKL-3"/>
    <property type="match status" value="1"/>
</dbReference>
<dbReference type="InterPro" id="IPR001932">
    <property type="entry name" value="PPM-type_phosphatase-like_dom"/>
</dbReference>
<keyword evidence="3 8" id="KW-0418">Kinase</keyword>
<reference evidence="8 9" key="1">
    <citation type="submission" date="2020-11" db="EMBL/GenBank/DDBJ databases">
        <authorList>
            <person name="Lassalle F."/>
        </authorList>
    </citation>
    <scope>NUCLEOTIDE SEQUENCE [LARGE SCALE GENOMIC DNA]</scope>
    <source>
        <strain evidence="8 9">JC140</strain>
    </source>
</reference>
<organism evidence="8 9">
    <name type="scientific">Pseudorhizobium endolithicum</name>
    <dbReference type="NCBI Taxonomy" id="1191678"/>
    <lineage>
        <taxon>Bacteria</taxon>
        <taxon>Pseudomonadati</taxon>
        <taxon>Pseudomonadota</taxon>
        <taxon>Alphaproteobacteria</taxon>
        <taxon>Hyphomicrobiales</taxon>
        <taxon>Rhizobiaceae</taxon>
        <taxon>Rhizobium/Agrobacterium group</taxon>
        <taxon>Pseudorhizobium</taxon>
    </lineage>
</organism>
<name>A0ABM8PTZ6_9HYPH</name>
<feature type="transmembrane region" description="Helical" evidence="5">
    <location>
        <begin position="554"/>
        <end position="573"/>
    </location>
</feature>
<keyword evidence="5" id="KW-0472">Membrane</keyword>
<proteinExistence type="predicted"/>
<dbReference type="EMBL" id="CABFWF030000014">
    <property type="protein sequence ID" value="CAD7048459.1"/>
    <property type="molecule type" value="Genomic_DNA"/>
</dbReference>
<evidence type="ECO:0000256" key="5">
    <source>
        <dbReference type="SAM" id="Phobius"/>
    </source>
</evidence>
<evidence type="ECO:0000259" key="7">
    <source>
        <dbReference type="PROSITE" id="PS51746"/>
    </source>
</evidence>
<dbReference type="PROSITE" id="PS51257">
    <property type="entry name" value="PROKAR_LIPOPROTEIN"/>
    <property type="match status" value="1"/>
</dbReference>
<dbReference type="RefSeq" id="WP_142593519.1">
    <property type="nucleotide sequence ID" value="NZ_CABFWF030000014.1"/>
</dbReference>
<keyword evidence="5" id="KW-1133">Transmembrane helix</keyword>
<dbReference type="SUPFAM" id="SSF81606">
    <property type="entry name" value="PP2C-like"/>
    <property type="match status" value="1"/>
</dbReference>
<keyword evidence="5" id="KW-0812">Transmembrane</keyword>
<dbReference type="PANTHER" id="PTHR43289">
    <property type="entry name" value="MITOGEN-ACTIVATED PROTEIN KINASE KINASE KINASE 20-RELATED"/>
    <property type="match status" value="1"/>
</dbReference>
<evidence type="ECO:0000256" key="1">
    <source>
        <dbReference type="ARBA" id="ARBA00022679"/>
    </source>
</evidence>
<dbReference type="Pfam" id="PF00069">
    <property type="entry name" value="Pkinase"/>
    <property type="match status" value="1"/>
</dbReference>
<comment type="caution">
    <text evidence="8">The sequence shown here is derived from an EMBL/GenBank/DDBJ whole genome shotgun (WGS) entry which is preliminary data.</text>
</comment>
<feature type="domain" description="Protein kinase" evidence="6">
    <location>
        <begin position="273"/>
        <end position="538"/>
    </location>
</feature>
<evidence type="ECO:0000256" key="4">
    <source>
        <dbReference type="ARBA" id="ARBA00022840"/>
    </source>
</evidence>
<keyword evidence="2" id="KW-0547">Nucleotide-binding</keyword>
<dbReference type="Proteomes" id="UP000606921">
    <property type="component" value="Unassembled WGS sequence"/>
</dbReference>
<feature type="domain" description="PPM-type phosphatase" evidence="7">
    <location>
        <begin position="7"/>
        <end position="240"/>
    </location>
</feature>
<accession>A0ABM8PTZ6</accession>
<evidence type="ECO:0000256" key="2">
    <source>
        <dbReference type="ARBA" id="ARBA00022741"/>
    </source>
</evidence>
<sequence length="577" mass="62733">MLQILPRSGLAVSLGQCSACGCKPANQDFHGAVVPGDPALTMKGVALAIADGISSSPVGHVAAETAVKSFLTDYYCTSDAWTVKTAASRVIDATNSWLSAQSRGVENRDHAHVTTFSALVLKGCRAHIFHVGDSRIWRLSGKTLEQLTRDHRVTQFSGHTALGRALGLMHSVEIDYHCLDVEAGDVFVLTTDGVHDHLPARAIAAAIIANASLPAAANQIVAAALGAGSDDNMTIQIVRIDGLPLDDEEPVFGNGGSLPPASPPSAPGIFDGYHVHRQIHASSRSHIFLASEGEDGARVALKFPSADKREDDNYLRRFAMEEWVARRIASPHVFKSRAPLQPRRSLYLVSEYVEGETLAQWMADHPQADLQSLRDILGQVAAGLRALHRKEVIHQDLRPENTMIDRNGTVKIIDLGSAWVAGVVEAAPEFDDGDILGTVQYTAPELFAGESAGEQSDLFSLGVIAYQMLTGRLPYGTRVAQTTTRRQQGKLRFASLRDIRPDVPPWVEGAIRKAVEPDPARRYESLSEFEYDLSHPNPRLTQTTRRPLVERNPLLLWQLATLALGLIVILLLLREAA</sequence>
<dbReference type="SUPFAM" id="SSF56112">
    <property type="entry name" value="Protein kinase-like (PK-like)"/>
    <property type="match status" value="1"/>
</dbReference>
<keyword evidence="9" id="KW-1185">Reference proteome</keyword>
<dbReference type="Gene3D" id="3.30.200.20">
    <property type="entry name" value="Phosphorylase Kinase, domain 1"/>
    <property type="match status" value="1"/>
</dbReference>
<keyword evidence="1" id="KW-0808">Transferase</keyword>
<dbReference type="CDD" id="cd14014">
    <property type="entry name" value="STKc_PknB_like"/>
    <property type="match status" value="1"/>
</dbReference>
<dbReference type="InterPro" id="IPR036457">
    <property type="entry name" value="PPM-type-like_dom_sf"/>
</dbReference>
<protein>
    <submittedName>
        <fullName evidence="8">Bifunctional protein-serine/threonine kinase/phosphatase</fullName>
    </submittedName>
</protein>
<evidence type="ECO:0000313" key="8">
    <source>
        <dbReference type="EMBL" id="CAD7048459.1"/>
    </source>
</evidence>
<dbReference type="PROSITE" id="PS51746">
    <property type="entry name" value="PPM_2"/>
    <property type="match status" value="1"/>
</dbReference>
<dbReference type="SMART" id="SM00332">
    <property type="entry name" value="PP2Cc"/>
    <property type="match status" value="1"/>
</dbReference>
<evidence type="ECO:0000259" key="6">
    <source>
        <dbReference type="PROSITE" id="PS50011"/>
    </source>
</evidence>
<gene>
    <name evidence="8" type="ORF">REJC140_01383</name>
</gene>
<dbReference type="Gene3D" id="1.10.510.10">
    <property type="entry name" value="Transferase(Phosphotransferase) domain 1"/>
    <property type="match status" value="1"/>
</dbReference>
<dbReference type="GO" id="GO:0016301">
    <property type="term" value="F:kinase activity"/>
    <property type="evidence" value="ECO:0007669"/>
    <property type="project" value="UniProtKB-KW"/>
</dbReference>
<evidence type="ECO:0000256" key="3">
    <source>
        <dbReference type="ARBA" id="ARBA00022777"/>
    </source>
</evidence>
<dbReference type="SMART" id="SM00331">
    <property type="entry name" value="PP2C_SIG"/>
    <property type="match status" value="1"/>
</dbReference>